<keyword evidence="1" id="KW-1133">Transmembrane helix</keyword>
<sequence length="459" mass="52694">MTIRALLTVPPPRKTFIPDSYALILVLFSCALETHFLWTAKGSLAISVLILLVNFRLWYIALVQIAIALCWLAPMFPRQPNHANAEFFISLVILGLFALKFLKLKTHVTPALTSWAFRLVTLGIYFYSGFHKLNTDFFNTSVSCINEYWSAPIGQVLGLLGCDHCAPQLTQLPFPLFTVLLEMALPFGLFWHRTRKPAIYLLIAFHAFLGIHGLLNFSALAMFLLAGSTINFEQPVSGRTIQALRIYMLGIMANAFFHLGGSFKLPGFRSWEFVTFISTVAFTIATFWFFVILFKENKKPAYRLRVQNWPVLATVFACMTFWALKNYVGLGTVGNFSMFSNLVTEKNRCNHFLIDTRNTKIWDFEEDCVQIVKLESGSRWQKLNADVMERSLVPVVQFGHLIRRWSGETPGKIPCTLIYQGKTLQIDDLKNSTFAEYRWWYHYLPFRVVQIDGPNQCRW</sequence>
<keyword evidence="1" id="KW-0472">Membrane</keyword>
<dbReference type="Proteomes" id="UP000632339">
    <property type="component" value="Unassembled WGS sequence"/>
</dbReference>
<feature type="transmembrane region" description="Helical" evidence="1">
    <location>
        <begin position="85"/>
        <end position="102"/>
    </location>
</feature>
<dbReference type="RefSeq" id="WP_019941620.1">
    <property type="nucleotide sequence ID" value="NZ_BMLI01000001.1"/>
</dbReference>
<feature type="transmembrane region" description="Helical" evidence="1">
    <location>
        <begin position="174"/>
        <end position="192"/>
    </location>
</feature>
<gene>
    <name evidence="3" type="ORF">GCM10010967_02570</name>
</gene>
<dbReference type="EMBL" id="BMLI01000001">
    <property type="protein sequence ID" value="GGM74594.1"/>
    <property type="molecule type" value="Genomic_DNA"/>
</dbReference>
<feature type="transmembrane region" description="Helical" evidence="1">
    <location>
        <begin position="44"/>
        <end position="73"/>
    </location>
</feature>
<accession>A0ABQ2HD36</accession>
<dbReference type="PROSITE" id="PS51257">
    <property type="entry name" value="PROKAR_LIPOPROTEIN"/>
    <property type="match status" value="1"/>
</dbReference>
<keyword evidence="4" id="KW-1185">Reference proteome</keyword>
<dbReference type="InterPro" id="IPR053934">
    <property type="entry name" value="HTTM_dom"/>
</dbReference>
<evidence type="ECO:0000259" key="2">
    <source>
        <dbReference type="Pfam" id="PF05090"/>
    </source>
</evidence>
<proteinExistence type="predicted"/>
<evidence type="ECO:0000313" key="4">
    <source>
        <dbReference type="Proteomes" id="UP000632339"/>
    </source>
</evidence>
<evidence type="ECO:0000256" key="1">
    <source>
        <dbReference type="SAM" id="Phobius"/>
    </source>
</evidence>
<feature type="transmembrane region" description="Helical" evidence="1">
    <location>
        <begin position="21"/>
        <end position="38"/>
    </location>
</feature>
<evidence type="ECO:0000313" key="3">
    <source>
        <dbReference type="EMBL" id="GGM74594.1"/>
    </source>
</evidence>
<organism evidence="3 4">
    <name type="scientific">Dyadobacter beijingensis</name>
    <dbReference type="NCBI Taxonomy" id="365489"/>
    <lineage>
        <taxon>Bacteria</taxon>
        <taxon>Pseudomonadati</taxon>
        <taxon>Bacteroidota</taxon>
        <taxon>Cytophagia</taxon>
        <taxon>Cytophagales</taxon>
        <taxon>Spirosomataceae</taxon>
        <taxon>Dyadobacter</taxon>
    </lineage>
</organism>
<feature type="transmembrane region" description="Helical" evidence="1">
    <location>
        <begin position="198"/>
        <end position="225"/>
    </location>
</feature>
<comment type="caution">
    <text evidence="3">The sequence shown here is derived from an EMBL/GenBank/DDBJ whole genome shotgun (WGS) entry which is preliminary data.</text>
</comment>
<keyword evidence="1" id="KW-0812">Transmembrane</keyword>
<feature type="transmembrane region" description="Helical" evidence="1">
    <location>
        <begin position="306"/>
        <end position="324"/>
    </location>
</feature>
<protein>
    <recommendedName>
        <fullName evidence="2">HTTM domain-containing protein</fullName>
    </recommendedName>
</protein>
<feature type="transmembrane region" description="Helical" evidence="1">
    <location>
        <begin position="273"/>
        <end position="294"/>
    </location>
</feature>
<reference evidence="4" key="1">
    <citation type="journal article" date="2019" name="Int. J. Syst. Evol. Microbiol.">
        <title>The Global Catalogue of Microorganisms (GCM) 10K type strain sequencing project: providing services to taxonomists for standard genome sequencing and annotation.</title>
        <authorList>
            <consortium name="The Broad Institute Genomics Platform"/>
            <consortium name="The Broad Institute Genome Sequencing Center for Infectious Disease"/>
            <person name="Wu L."/>
            <person name="Ma J."/>
        </authorList>
    </citation>
    <scope>NUCLEOTIDE SEQUENCE [LARGE SCALE GENOMIC DNA]</scope>
    <source>
        <strain evidence="4">CGMCC 1.6375</strain>
    </source>
</reference>
<name>A0ABQ2HD36_9BACT</name>
<feature type="transmembrane region" description="Helical" evidence="1">
    <location>
        <begin position="108"/>
        <end position="127"/>
    </location>
</feature>
<feature type="transmembrane region" description="Helical" evidence="1">
    <location>
        <begin position="246"/>
        <end position="267"/>
    </location>
</feature>
<dbReference type="Pfam" id="PF05090">
    <property type="entry name" value="HTTM"/>
    <property type="match status" value="1"/>
</dbReference>
<feature type="domain" description="HTTM" evidence="2">
    <location>
        <begin position="103"/>
        <end position="208"/>
    </location>
</feature>